<evidence type="ECO:0000313" key="1">
    <source>
        <dbReference type="EMBL" id="MDB7904761.1"/>
    </source>
</evidence>
<proteinExistence type="predicted"/>
<dbReference type="SUPFAM" id="SSF144020">
    <property type="entry name" value="FdhE-like"/>
    <property type="match status" value="1"/>
</dbReference>
<comment type="caution">
    <text evidence="1">The sequence shown here is derived from an EMBL/GenBank/DDBJ whole genome shotgun (WGS) entry which is preliminary data.</text>
</comment>
<protein>
    <submittedName>
        <fullName evidence="1">Uncharacterized protein</fullName>
    </submittedName>
</protein>
<sequence length="65" mass="7034">MNISSDDFIKKAIPFLEAAISACEEAGKDYTFTCPNCGGEAHVYMVKSNGHHHGYCSGCEISFAE</sequence>
<gene>
    <name evidence="1" type="ORF">PND83_02100</name>
    <name evidence="2" type="ORF">PNE06_20015</name>
</gene>
<reference evidence="1" key="1">
    <citation type="submission" date="2023-01" db="EMBL/GenBank/DDBJ databases">
        <title>Human gut microbiome strain richness.</title>
        <authorList>
            <person name="Chen-Liaw A."/>
        </authorList>
    </citation>
    <scope>NUCLEOTIDE SEQUENCE</scope>
    <source>
        <strain evidence="2">1001287st1_F4_1001285I_161205</strain>
        <strain evidence="1">2225st1_A6_2225SCRN_200828</strain>
    </source>
</reference>
<name>A0AAW6C1C6_FLAPL</name>
<accession>A0AAW6C1C6</accession>
<dbReference type="InterPro" id="IPR024064">
    <property type="entry name" value="FdhE-like_sf"/>
</dbReference>
<dbReference type="AlphaFoldDB" id="A0AAW6C1C6"/>
<dbReference type="EMBL" id="JAQLWV010000043">
    <property type="protein sequence ID" value="MDB7935377.1"/>
    <property type="molecule type" value="Genomic_DNA"/>
</dbReference>
<dbReference type="Proteomes" id="UP001211173">
    <property type="component" value="Unassembled WGS sequence"/>
</dbReference>
<dbReference type="EMBL" id="JAQLWO010000002">
    <property type="protein sequence ID" value="MDB7904761.1"/>
    <property type="molecule type" value="Genomic_DNA"/>
</dbReference>
<dbReference type="RefSeq" id="WP_195384518.1">
    <property type="nucleotide sequence ID" value="NZ_BAABXT010000001.1"/>
</dbReference>
<evidence type="ECO:0000313" key="2">
    <source>
        <dbReference type="EMBL" id="MDB7935377.1"/>
    </source>
</evidence>
<dbReference type="Proteomes" id="UP001211006">
    <property type="component" value="Unassembled WGS sequence"/>
</dbReference>
<evidence type="ECO:0000313" key="3">
    <source>
        <dbReference type="Proteomes" id="UP001211006"/>
    </source>
</evidence>
<organism evidence="1 3">
    <name type="scientific">Flavonifractor plautii</name>
    <name type="common">Fusobacterium plautii</name>
    <dbReference type="NCBI Taxonomy" id="292800"/>
    <lineage>
        <taxon>Bacteria</taxon>
        <taxon>Bacillati</taxon>
        <taxon>Bacillota</taxon>
        <taxon>Clostridia</taxon>
        <taxon>Eubacteriales</taxon>
        <taxon>Oscillospiraceae</taxon>
        <taxon>Flavonifractor</taxon>
    </lineage>
</organism>